<dbReference type="EMBL" id="LR862132">
    <property type="protein sequence ID" value="CAD1837595.1"/>
    <property type="molecule type" value="Genomic_DNA"/>
</dbReference>
<feature type="transmembrane region" description="Helical" evidence="1">
    <location>
        <begin position="12"/>
        <end position="31"/>
    </location>
</feature>
<feature type="transmembrane region" description="Helical" evidence="1">
    <location>
        <begin position="268"/>
        <end position="286"/>
    </location>
</feature>
<organism evidence="2">
    <name type="scientific">Ananas comosus var. bracteatus</name>
    <name type="common">red pineapple</name>
    <dbReference type="NCBI Taxonomy" id="296719"/>
    <lineage>
        <taxon>Eukaryota</taxon>
        <taxon>Viridiplantae</taxon>
        <taxon>Streptophyta</taxon>
        <taxon>Embryophyta</taxon>
        <taxon>Tracheophyta</taxon>
        <taxon>Spermatophyta</taxon>
        <taxon>Magnoliopsida</taxon>
        <taxon>Liliopsida</taxon>
        <taxon>Poales</taxon>
        <taxon>Bromeliaceae</taxon>
        <taxon>Bromelioideae</taxon>
        <taxon>Ananas</taxon>
    </lineage>
</organism>
<feature type="transmembrane region" description="Helical" evidence="1">
    <location>
        <begin position="102"/>
        <end position="124"/>
    </location>
</feature>
<feature type="transmembrane region" description="Helical" evidence="1">
    <location>
        <begin position="65"/>
        <end position="90"/>
    </location>
</feature>
<gene>
    <name evidence="2" type="ORF">CB5_LOCUS20806</name>
</gene>
<dbReference type="AlphaFoldDB" id="A0A6V7Q3X2"/>
<keyword evidence="1" id="KW-0812">Transmembrane</keyword>
<sequence>MGTVLDSHFLALTAIVTVGYQLFFFIITALLRFDKVTDFAGSTNFIILAVLTLVVKGSWHFRQVVLSILVIIWGLRLGVFLLMSGVRTAVSMKCVKNLGKLAAFWLFQAVWVWTVSLPLTIVNASDRNPSVKPQDITGWIMWFVGISIEAAADQQKLNFKNSPANKGKWCNVGLWNILVIPTTSARFSFGGEYLLAPLRSLMVPNGSGIPILEESADKRPLVPLPPVMYGNLPSWFKVAFLFEFPLYKSRFGSRRDIKTQNNNTIQHLLVSILILSCAVPSVYYTHVV</sequence>
<feature type="transmembrane region" description="Helical" evidence="1">
    <location>
        <begin position="43"/>
        <end position="59"/>
    </location>
</feature>
<dbReference type="Pfam" id="PF06966">
    <property type="entry name" value="DUF1295"/>
    <property type="match status" value="1"/>
</dbReference>
<dbReference type="PANTHER" id="PTHR32251:SF15">
    <property type="entry name" value="3-OXO-5-ALPHA-STEROID 4-DEHYDROGENASE (DUF1295)"/>
    <property type="match status" value="1"/>
</dbReference>
<accession>A0A6V7Q3X2</accession>
<reference evidence="2" key="1">
    <citation type="submission" date="2020-07" db="EMBL/GenBank/DDBJ databases">
        <authorList>
            <person name="Lin J."/>
        </authorList>
    </citation>
    <scope>NUCLEOTIDE SEQUENCE</scope>
</reference>
<dbReference type="InterPro" id="IPR010721">
    <property type="entry name" value="UstE-like"/>
</dbReference>
<dbReference type="PANTHER" id="PTHR32251">
    <property type="entry name" value="3-OXO-5-ALPHA-STEROID 4-DEHYDROGENASE"/>
    <property type="match status" value="1"/>
</dbReference>
<name>A0A6V7Q3X2_ANACO</name>
<proteinExistence type="predicted"/>
<evidence type="ECO:0000256" key="1">
    <source>
        <dbReference type="SAM" id="Phobius"/>
    </source>
</evidence>
<evidence type="ECO:0000313" key="2">
    <source>
        <dbReference type="EMBL" id="CAD1837595.1"/>
    </source>
</evidence>
<keyword evidence="1" id="KW-1133">Transmembrane helix</keyword>
<dbReference type="Gene3D" id="1.20.120.1630">
    <property type="match status" value="1"/>
</dbReference>
<dbReference type="GO" id="GO:0016020">
    <property type="term" value="C:membrane"/>
    <property type="evidence" value="ECO:0007669"/>
    <property type="project" value="TreeGrafter"/>
</dbReference>
<keyword evidence="1" id="KW-0472">Membrane</keyword>
<protein>
    <submittedName>
        <fullName evidence="2">Uncharacterized protein</fullName>
    </submittedName>
</protein>